<evidence type="ECO:0000313" key="9">
    <source>
        <dbReference type="EMBL" id="POY71337.1"/>
    </source>
</evidence>
<evidence type="ECO:0000256" key="6">
    <source>
        <dbReference type="SAM" id="MobiDB-lite"/>
    </source>
</evidence>
<protein>
    <submittedName>
        <fullName evidence="9">Uncharacterized protein</fullName>
    </submittedName>
</protein>
<dbReference type="Pfam" id="PF04129">
    <property type="entry name" value="Vps52_CC"/>
    <property type="match status" value="1"/>
</dbReference>
<dbReference type="PANTHER" id="PTHR14190">
    <property type="entry name" value="SUPPRESSOR OF ACTIN MUTATIONS 2/VACUOLAR PROTEIN SORTING 52"/>
    <property type="match status" value="1"/>
</dbReference>
<organism evidence="9 10">
    <name type="scientific">Rhodotorula taiwanensis</name>
    <dbReference type="NCBI Taxonomy" id="741276"/>
    <lineage>
        <taxon>Eukaryota</taxon>
        <taxon>Fungi</taxon>
        <taxon>Dikarya</taxon>
        <taxon>Basidiomycota</taxon>
        <taxon>Pucciniomycotina</taxon>
        <taxon>Microbotryomycetes</taxon>
        <taxon>Sporidiobolales</taxon>
        <taxon>Sporidiobolaceae</taxon>
        <taxon>Rhodotorula</taxon>
    </lineage>
</organism>
<feature type="region of interest" description="Disordered" evidence="6">
    <location>
        <begin position="517"/>
        <end position="541"/>
    </location>
</feature>
<keyword evidence="3" id="KW-0813">Transport</keyword>
<dbReference type="AlphaFoldDB" id="A0A2S5B3I3"/>
<gene>
    <name evidence="9" type="ORF">BMF94_5649</name>
</gene>
<comment type="similarity">
    <text evidence="2">Belongs to the VPS52 family.</text>
</comment>
<dbReference type="GO" id="GO:0000938">
    <property type="term" value="C:GARP complex"/>
    <property type="evidence" value="ECO:0007669"/>
    <property type="project" value="TreeGrafter"/>
</dbReference>
<evidence type="ECO:0000256" key="2">
    <source>
        <dbReference type="ARBA" id="ARBA00008180"/>
    </source>
</evidence>
<evidence type="ECO:0000259" key="8">
    <source>
        <dbReference type="Pfam" id="PF20655"/>
    </source>
</evidence>
<reference evidence="9 10" key="1">
    <citation type="journal article" date="2018" name="Front. Microbiol.">
        <title>Prospects for Fungal Bioremediation of Acidic Radioactive Waste Sites: Characterization and Genome Sequence of Rhodotorula taiwanensis MD1149.</title>
        <authorList>
            <person name="Tkavc R."/>
            <person name="Matrosova V.Y."/>
            <person name="Grichenko O.E."/>
            <person name="Gostincar C."/>
            <person name="Volpe R.P."/>
            <person name="Klimenkova P."/>
            <person name="Gaidamakova E.K."/>
            <person name="Zhou C.E."/>
            <person name="Stewart B.J."/>
            <person name="Lyman M.G."/>
            <person name="Malfatti S.A."/>
            <person name="Rubinfeld B."/>
            <person name="Courtot M."/>
            <person name="Singh J."/>
            <person name="Dalgard C.L."/>
            <person name="Hamilton T."/>
            <person name="Frey K.G."/>
            <person name="Gunde-Cimerman N."/>
            <person name="Dugan L."/>
            <person name="Daly M.J."/>
        </authorList>
    </citation>
    <scope>NUCLEOTIDE SEQUENCE [LARGE SCALE GENOMIC DNA]</scope>
    <source>
        <strain evidence="9 10">MD1149</strain>
    </source>
</reference>
<feature type="domain" description="Vps52 C-terminal" evidence="8">
    <location>
        <begin position="255"/>
        <end position="380"/>
    </location>
</feature>
<dbReference type="EMBL" id="PJQD01000085">
    <property type="protein sequence ID" value="POY71337.1"/>
    <property type="molecule type" value="Genomic_DNA"/>
</dbReference>
<dbReference type="GO" id="GO:0042147">
    <property type="term" value="P:retrograde transport, endosome to Golgi"/>
    <property type="evidence" value="ECO:0007669"/>
    <property type="project" value="TreeGrafter"/>
</dbReference>
<comment type="caution">
    <text evidence="9">The sequence shown here is derived from an EMBL/GenBank/DDBJ whole genome shotgun (WGS) entry which is preliminary data.</text>
</comment>
<dbReference type="InterPro" id="IPR048319">
    <property type="entry name" value="Vps52_CC"/>
</dbReference>
<dbReference type="Pfam" id="PF20655">
    <property type="entry name" value="Vps52_C"/>
    <property type="match status" value="1"/>
</dbReference>
<proteinExistence type="inferred from homology"/>
<dbReference type="InterPro" id="IPR048361">
    <property type="entry name" value="Vps52_C"/>
</dbReference>
<dbReference type="STRING" id="741276.A0A2S5B3I3"/>
<evidence type="ECO:0000256" key="5">
    <source>
        <dbReference type="ARBA" id="ARBA00023034"/>
    </source>
</evidence>
<evidence type="ECO:0000313" key="10">
    <source>
        <dbReference type="Proteomes" id="UP000237144"/>
    </source>
</evidence>
<dbReference type="GO" id="GO:0019905">
    <property type="term" value="F:syntaxin binding"/>
    <property type="evidence" value="ECO:0007669"/>
    <property type="project" value="TreeGrafter"/>
</dbReference>
<name>A0A2S5B3I3_9BASI</name>
<evidence type="ECO:0000256" key="3">
    <source>
        <dbReference type="ARBA" id="ARBA00022448"/>
    </source>
</evidence>
<comment type="subcellular location">
    <subcellularLocation>
        <location evidence="1">Golgi apparatus</location>
        <location evidence="1">trans-Golgi network</location>
    </subcellularLocation>
</comment>
<dbReference type="GO" id="GO:0005829">
    <property type="term" value="C:cytosol"/>
    <property type="evidence" value="ECO:0007669"/>
    <property type="project" value="GOC"/>
</dbReference>
<keyword evidence="10" id="KW-1185">Reference proteome</keyword>
<keyword evidence="4" id="KW-0653">Protein transport</keyword>
<dbReference type="PANTHER" id="PTHR14190:SF7">
    <property type="entry name" value="VACUOLAR PROTEIN SORTING-ASSOCIATED PROTEIN 52 HOMOLOG"/>
    <property type="match status" value="1"/>
</dbReference>
<evidence type="ECO:0000259" key="7">
    <source>
        <dbReference type="Pfam" id="PF04129"/>
    </source>
</evidence>
<dbReference type="GO" id="GO:0006896">
    <property type="term" value="P:Golgi to vacuole transport"/>
    <property type="evidence" value="ECO:0007669"/>
    <property type="project" value="TreeGrafter"/>
</dbReference>
<keyword evidence="5" id="KW-0333">Golgi apparatus</keyword>
<feature type="compositionally biased region" description="Polar residues" evidence="6">
    <location>
        <begin position="517"/>
        <end position="538"/>
    </location>
</feature>
<dbReference type="OrthoDB" id="19482at2759"/>
<dbReference type="GO" id="GO:0032456">
    <property type="term" value="P:endocytic recycling"/>
    <property type="evidence" value="ECO:0007669"/>
    <property type="project" value="TreeGrafter"/>
</dbReference>
<dbReference type="GO" id="GO:0015031">
    <property type="term" value="P:protein transport"/>
    <property type="evidence" value="ECO:0007669"/>
    <property type="project" value="UniProtKB-KW"/>
</dbReference>
<evidence type="ECO:0000256" key="1">
    <source>
        <dbReference type="ARBA" id="ARBA00004601"/>
    </source>
</evidence>
<dbReference type="Proteomes" id="UP000237144">
    <property type="component" value="Unassembled WGS sequence"/>
</dbReference>
<dbReference type="InterPro" id="IPR007258">
    <property type="entry name" value="Vps52"/>
</dbReference>
<feature type="domain" description="Vps52 coiled-coil" evidence="7">
    <location>
        <begin position="71"/>
        <end position="237"/>
    </location>
</feature>
<accession>A0A2S5B3I3</accession>
<sequence>MTSIAQLIGWDPATRSAQDPTASLAIVTPDDFPLYAADAKALDADIRTANADAIAQQERYEHTQDAAFLERASDFVHLHDQVEASTLLLDELSSFLSTFQRDLSAVSNHISDLQGRSKTIEARLEARKAVEKSLEPFVASITIPPGLVATITDSEINEAYIAAVYDLDARLGAIRSGARVESRRNLDDAAEGLRLTAAAKILPHLVSLLKPYTTSITASLPALHTRLLALKPLFDFLRRHAARQAHEFQKAYVQTVRWYLETAFRRYVRALEKIRTAKAQTATDPIGVVNAGVDASLALLQQRQSSLSSSRTRTGGSTGAVNDATRIALDHARVDGPNVIQAHQASERTFHPPPEELFRSCALVLASNAAAEYSFIATFFGQHSSLDITASSTTRPGALRTLQRSMTNGSFTSASVVGGQTGGTIAETESEGGQTVGLTRRDSAGFGSVTGSVAAGNRAAQEEKVQRVLVDGLWKQVLEPALEYTRNFTNALLDPMPPSTISLLAMVRLNDALLTTLASSPGNSPTDTPHEPSPTTAPSGLPPCPALEPHLLAVRMQLLPVFSKLMSAQIDSVRRINGSPPPASGGGVGGMLARATGAVTGTTVKDSVVKVVIGRYAELFNATVAMWSEEVAAAGLDEDAGEAARKAKPVDGDDEMVFAGLLRLRQEIDKLLAHQASKQSDPAKRRAFMVAHCEEILHDLSTGLSSHPRTQAEIAHYRELARRAGP</sequence>
<evidence type="ECO:0000256" key="4">
    <source>
        <dbReference type="ARBA" id="ARBA00022927"/>
    </source>
</evidence>